<comment type="caution">
    <text evidence="3">The sequence shown here is derived from an EMBL/GenBank/DDBJ whole genome shotgun (WGS) entry which is preliminary data.</text>
</comment>
<dbReference type="RefSeq" id="WP_039953423.1">
    <property type="nucleotide sequence ID" value="NZ_LVJS01000028.1"/>
</dbReference>
<evidence type="ECO:0000313" key="4">
    <source>
        <dbReference type="Proteomes" id="UP000076131"/>
    </source>
</evidence>
<name>A0A154QKW6_9GAMM</name>
<evidence type="ECO:0000256" key="1">
    <source>
        <dbReference type="SAM" id="MobiDB-lite"/>
    </source>
</evidence>
<keyword evidence="2" id="KW-0732">Signal</keyword>
<proteinExistence type="predicted"/>
<feature type="region of interest" description="Disordered" evidence="1">
    <location>
        <begin position="125"/>
        <end position="158"/>
    </location>
</feature>
<dbReference type="STRING" id="416169.RHOFW104T7_08800"/>
<feature type="chain" id="PRO_5007600167" description="Late embryogenesis abundant protein LEA-2 subgroup domain-containing protein" evidence="2">
    <location>
        <begin position="24"/>
        <end position="158"/>
    </location>
</feature>
<accession>A0A154QKW6</accession>
<reference evidence="3 4" key="1">
    <citation type="journal article" date="2016" name="MBio">
        <title>Lateral Gene Transfer in a Heavy Metal-Contaminated-Groundwater Microbial Community.</title>
        <authorList>
            <person name="Hemme C.L."/>
            <person name="Green S.J."/>
            <person name="Rishishwar L."/>
            <person name="Prakash O."/>
            <person name="Pettenato A."/>
            <person name="Chakraborty R."/>
            <person name="Deutschbauer A.M."/>
            <person name="Van Nostrand J.D."/>
            <person name="Wu L."/>
            <person name="He Z."/>
            <person name="Jordan I.K."/>
            <person name="Hazen T.C."/>
            <person name="Arkin A.P."/>
            <person name="Kostka J.E."/>
            <person name="Zhou J."/>
        </authorList>
    </citation>
    <scope>NUCLEOTIDE SEQUENCE [LARGE SCALE GENOMIC DNA]</scope>
    <source>
        <strain evidence="3 4">FW104-T7</strain>
    </source>
</reference>
<gene>
    <name evidence="3" type="ORF">RHOFW104T7_08800</name>
</gene>
<evidence type="ECO:0000256" key="2">
    <source>
        <dbReference type="SAM" id="SignalP"/>
    </source>
</evidence>
<protein>
    <recommendedName>
        <fullName evidence="5">Late embryogenesis abundant protein LEA-2 subgroup domain-containing protein</fullName>
    </recommendedName>
</protein>
<evidence type="ECO:0008006" key="5">
    <source>
        <dbReference type="Google" id="ProtNLM"/>
    </source>
</evidence>
<dbReference type="eggNOG" id="ENOG5030R85">
    <property type="taxonomic scope" value="Bacteria"/>
</dbReference>
<feature type="signal peptide" evidence="2">
    <location>
        <begin position="1"/>
        <end position="23"/>
    </location>
</feature>
<keyword evidence="4" id="KW-1185">Reference proteome</keyword>
<evidence type="ECO:0000313" key="3">
    <source>
        <dbReference type="EMBL" id="KZC24415.1"/>
    </source>
</evidence>
<dbReference type="EMBL" id="LVJS01000028">
    <property type="protein sequence ID" value="KZC24415.1"/>
    <property type="molecule type" value="Genomic_DNA"/>
</dbReference>
<organism evidence="3 4">
    <name type="scientific">Rhodanobacter thiooxydans</name>
    <dbReference type="NCBI Taxonomy" id="416169"/>
    <lineage>
        <taxon>Bacteria</taxon>
        <taxon>Pseudomonadati</taxon>
        <taxon>Pseudomonadota</taxon>
        <taxon>Gammaproteobacteria</taxon>
        <taxon>Lysobacterales</taxon>
        <taxon>Rhodanobacteraceae</taxon>
        <taxon>Rhodanobacter</taxon>
    </lineage>
</organism>
<dbReference type="PROSITE" id="PS51257">
    <property type="entry name" value="PROKAR_LIPOPROTEIN"/>
    <property type="match status" value="1"/>
</dbReference>
<sequence length="158" mass="17049">MRLLRWITPVLLLGLAACGPAKKSVYPPTLSIQQLLVLPGGQWQLTVRIQNNSYAGMDFKSLDGQLQVAELVPVRLHAAFDLDIPELAGDVVQLRVLPTAAMNQALQAVAAKGSGGALAYRISGSASARPEQEDKPRSFDFNGNDWISPVPGIPDTYR</sequence>
<dbReference type="AlphaFoldDB" id="A0A154QKW6"/>
<dbReference type="Proteomes" id="UP000076131">
    <property type="component" value="Unassembled WGS sequence"/>
</dbReference>